<evidence type="ECO:0000256" key="2">
    <source>
        <dbReference type="SAM" id="SignalP"/>
    </source>
</evidence>
<dbReference type="PROSITE" id="PS50918">
    <property type="entry name" value="WWE"/>
    <property type="match status" value="1"/>
</dbReference>
<feature type="compositionally biased region" description="Polar residues" evidence="1">
    <location>
        <begin position="307"/>
        <end position="328"/>
    </location>
</feature>
<dbReference type="InterPro" id="IPR004170">
    <property type="entry name" value="WWE_dom"/>
</dbReference>
<feature type="domain" description="WWE" evidence="3">
    <location>
        <begin position="193"/>
        <end position="287"/>
    </location>
</feature>
<dbReference type="InterPro" id="IPR037197">
    <property type="entry name" value="WWE_dom_sf"/>
</dbReference>
<evidence type="ECO:0000259" key="3">
    <source>
        <dbReference type="PROSITE" id="PS50918"/>
    </source>
</evidence>
<feature type="chain" id="PRO_5030558722" description="WWE domain-containing protein" evidence="2">
    <location>
        <begin position="21"/>
        <end position="402"/>
    </location>
</feature>
<dbReference type="EMBL" id="HBJA01053598">
    <property type="protein sequence ID" value="CAE0807861.1"/>
    <property type="molecule type" value="Transcribed_RNA"/>
</dbReference>
<protein>
    <recommendedName>
        <fullName evidence="3">WWE domain-containing protein</fullName>
    </recommendedName>
</protein>
<name>A0A7S4CWP4_9EUGL</name>
<dbReference type="AlphaFoldDB" id="A0A7S4CWP4"/>
<feature type="signal peptide" evidence="2">
    <location>
        <begin position="1"/>
        <end position="20"/>
    </location>
</feature>
<reference evidence="4" key="1">
    <citation type="submission" date="2021-01" db="EMBL/GenBank/DDBJ databases">
        <authorList>
            <person name="Corre E."/>
            <person name="Pelletier E."/>
            <person name="Niang G."/>
            <person name="Scheremetjew M."/>
            <person name="Finn R."/>
            <person name="Kale V."/>
            <person name="Holt S."/>
            <person name="Cochrane G."/>
            <person name="Meng A."/>
            <person name="Brown T."/>
            <person name="Cohen L."/>
        </authorList>
    </citation>
    <scope>NUCLEOTIDE SEQUENCE</scope>
    <source>
        <strain evidence="4">CCMP1594</strain>
    </source>
</reference>
<gene>
    <name evidence="4" type="ORF">EGYM00163_LOCUS18990</name>
</gene>
<dbReference type="InterPro" id="IPR018123">
    <property type="entry name" value="WWE-dom_subgr"/>
</dbReference>
<feature type="compositionally biased region" description="Low complexity" evidence="1">
    <location>
        <begin position="339"/>
        <end position="356"/>
    </location>
</feature>
<dbReference type="GO" id="GO:0008270">
    <property type="term" value="F:zinc ion binding"/>
    <property type="evidence" value="ECO:0007669"/>
    <property type="project" value="InterPro"/>
</dbReference>
<dbReference type="SMART" id="SM00678">
    <property type="entry name" value="WWE"/>
    <property type="match status" value="1"/>
</dbReference>
<sequence>MLGWLGLPVALNFYPLTVFSGMFLAPPNGEPFSSVGRLNVQGAPSPCDRAIAQESFCPPTLKPLFGPRTKDLYGYWYGKWYEVEVLKQSDRHAKGQHVYLIRWTKDPNHAKPGEWATNESYYPEDWIFSKADIPTHQLPGNERPKKATKPKPAATRPAPKKATRAFSSTTSPFGAYTFGANPFGTGGGFGVFQSTEPQRKVHKHPYRWQYYDDKRPTKLTGPNNVGWHDYDVSGSDTVEEAYHSWVSDPYVDVRAVYSGHWHYMVDFNQMQQTNIDHSAHTVRSIRRVRTDDGTEAMDEQRRIRRQVSLQRITDQADQLSTEAPSSGLQRLPSERGTHPSSGSAADSAGPAPGVGSLVRVPSGSGTRTGHVLTASAAPSLPVQVQFPDGTAQFFDATDVSNA</sequence>
<proteinExistence type="predicted"/>
<feature type="region of interest" description="Disordered" evidence="1">
    <location>
        <begin position="133"/>
        <end position="168"/>
    </location>
</feature>
<evidence type="ECO:0000256" key="1">
    <source>
        <dbReference type="SAM" id="MobiDB-lite"/>
    </source>
</evidence>
<accession>A0A7S4CWP4</accession>
<dbReference type="Pfam" id="PF02825">
    <property type="entry name" value="WWE"/>
    <property type="match status" value="1"/>
</dbReference>
<evidence type="ECO:0000313" key="4">
    <source>
        <dbReference type="EMBL" id="CAE0807861.1"/>
    </source>
</evidence>
<organism evidence="4">
    <name type="scientific">Eutreptiella gymnastica</name>
    <dbReference type="NCBI Taxonomy" id="73025"/>
    <lineage>
        <taxon>Eukaryota</taxon>
        <taxon>Discoba</taxon>
        <taxon>Euglenozoa</taxon>
        <taxon>Euglenida</taxon>
        <taxon>Spirocuta</taxon>
        <taxon>Euglenophyceae</taxon>
        <taxon>Eutreptiales</taxon>
        <taxon>Eutreptiaceae</taxon>
        <taxon>Eutreptiella</taxon>
    </lineage>
</organism>
<feature type="region of interest" description="Disordered" evidence="1">
    <location>
        <begin position="307"/>
        <end position="380"/>
    </location>
</feature>
<keyword evidence="2" id="KW-0732">Signal</keyword>
<dbReference type="SUPFAM" id="SSF117839">
    <property type="entry name" value="WWE domain"/>
    <property type="match status" value="1"/>
</dbReference>
<dbReference type="Gene3D" id="3.30.720.50">
    <property type="match status" value="1"/>
</dbReference>